<feature type="domain" description="Thioredoxin" evidence="12">
    <location>
        <begin position="4"/>
        <end position="153"/>
    </location>
</feature>
<keyword evidence="4" id="KW-0049">Antioxidant</keyword>
<dbReference type="InterPro" id="IPR024706">
    <property type="entry name" value="Peroxiredoxin_AhpC-typ"/>
</dbReference>
<evidence type="ECO:0000256" key="8">
    <source>
        <dbReference type="ARBA" id="ARBA00032824"/>
    </source>
</evidence>
<dbReference type="InterPro" id="IPR050924">
    <property type="entry name" value="Peroxiredoxin_BCP/PrxQ"/>
</dbReference>
<sequence length="156" mass="17767">MSKQLLGQKAPDFSLSSSGEVVKLSDYDGIWKVLFFYAKDGSPTCKRGCLNFKEQYELFQSLTPPVEIIGISEDSVEDHKRFKEELGLPFPLLSDPEREVSDAYGVPLFLGRFPGKSSFLIDPDRKIHYCYDWLFRPRRHVAKILDTLSRLSSGGK</sequence>
<dbReference type="GO" id="GO:0005737">
    <property type="term" value="C:cytoplasm"/>
    <property type="evidence" value="ECO:0007669"/>
    <property type="project" value="TreeGrafter"/>
</dbReference>
<comment type="similarity">
    <text evidence="9">Belongs to the peroxiredoxin family. BCP/PrxQ subfamily.</text>
</comment>
<name>A0A1B1TG44_9ARCH</name>
<dbReference type="SUPFAM" id="SSF52833">
    <property type="entry name" value="Thioredoxin-like"/>
    <property type="match status" value="1"/>
</dbReference>
<dbReference type="EMBL" id="KP211932">
    <property type="protein sequence ID" value="ANV81251.1"/>
    <property type="molecule type" value="Genomic_DNA"/>
</dbReference>
<dbReference type="GO" id="GO:0034599">
    <property type="term" value="P:cellular response to oxidative stress"/>
    <property type="evidence" value="ECO:0007669"/>
    <property type="project" value="TreeGrafter"/>
</dbReference>
<keyword evidence="5" id="KW-0560">Oxidoreductase</keyword>
<dbReference type="Gene3D" id="3.40.30.10">
    <property type="entry name" value="Glutaredoxin"/>
    <property type="match status" value="1"/>
</dbReference>
<comment type="subunit">
    <text evidence="1">Monomer.</text>
</comment>
<evidence type="ECO:0000313" key="13">
    <source>
        <dbReference type="EMBL" id="ANV81251.1"/>
    </source>
</evidence>
<dbReference type="CDD" id="cd03017">
    <property type="entry name" value="PRX_BCP"/>
    <property type="match status" value="1"/>
</dbReference>
<keyword evidence="6" id="KW-1015">Disulfide bond</keyword>
<keyword evidence="7" id="KW-0676">Redox-active center</keyword>
<comment type="catalytic activity">
    <reaction evidence="10">
        <text>a hydroperoxide + [thioredoxin]-dithiol = an alcohol + [thioredoxin]-disulfide + H2O</text>
        <dbReference type="Rhea" id="RHEA:62620"/>
        <dbReference type="Rhea" id="RHEA-COMP:10698"/>
        <dbReference type="Rhea" id="RHEA-COMP:10700"/>
        <dbReference type="ChEBI" id="CHEBI:15377"/>
        <dbReference type="ChEBI" id="CHEBI:29950"/>
        <dbReference type="ChEBI" id="CHEBI:30879"/>
        <dbReference type="ChEBI" id="CHEBI:35924"/>
        <dbReference type="ChEBI" id="CHEBI:50058"/>
        <dbReference type="EC" id="1.11.1.24"/>
    </reaction>
</comment>
<dbReference type="GO" id="GO:0008379">
    <property type="term" value="F:thioredoxin peroxidase activity"/>
    <property type="evidence" value="ECO:0007669"/>
    <property type="project" value="TreeGrafter"/>
</dbReference>
<evidence type="ECO:0000259" key="12">
    <source>
        <dbReference type="PROSITE" id="PS51352"/>
    </source>
</evidence>
<dbReference type="InterPro" id="IPR013766">
    <property type="entry name" value="Thioredoxin_domain"/>
</dbReference>
<reference evidence="13" key="2">
    <citation type="journal article" date="2015" name="ISME J.">
        <title>A new class of marine Euryarchaeota group II from the Mediterranean deep chlorophyll maximum.</title>
        <authorList>
            <person name="Martin-Cuadrado A.B."/>
            <person name="Garcia-Heredia I."/>
            <person name="Molto A.G."/>
            <person name="Lopez-Ubeda R."/>
            <person name="Kimes N."/>
            <person name="Lopez-Garcia P."/>
            <person name="Moreira D."/>
            <person name="Rodriguez-Valera F."/>
        </authorList>
    </citation>
    <scope>NUCLEOTIDE SEQUENCE</scope>
</reference>
<reference evidence="13" key="1">
    <citation type="submission" date="2014-11" db="EMBL/GenBank/DDBJ databases">
        <authorList>
            <person name="Zhu J."/>
            <person name="Qi W."/>
            <person name="Song R."/>
        </authorList>
    </citation>
    <scope>NUCLEOTIDE SEQUENCE</scope>
</reference>
<dbReference type="PANTHER" id="PTHR42801">
    <property type="entry name" value="THIOREDOXIN-DEPENDENT PEROXIDE REDUCTASE"/>
    <property type="match status" value="1"/>
</dbReference>
<evidence type="ECO:0000256" key="6">
    <source>
        <dbReference type="ARBA" id="ARBA00023157"/>
    </source>
</evidence>
<evidence type="ECO:0000256" key="4">
    <source>
        <dbReference type="ARBA" id="ARBA00022862"/>
    </source>
</evidence>
<evidence type="ECO:0000256" key="5">
    <source>
        <dbReference type="ARBA" id="ARBA00023002"/>
    </source>
</evidence>
<dbReference type="EC" id="1.11.1.24" evidence="2"/>
<keyword evidence="3" id="KW-0575">Peroxidase</keyword>
<protein>
    <recommendedName>
        <fullName evidence="2">thioredoxin-dependent peroxiredoxin</fullName>
        <ecNumber evidence="2">1.11.1.24</ecNumber>
    </recommendedName>
    <alternativeName>
        <fullName evidence="8">Thioredoxin peroxidase</fullName>
    </alternativeName>
</protein>
<evidence type="ECO:0000256" key="10">
    <source>
        <dbReference type="ARBA" id="ARBA00049091"/>
    </source>
</evidence>
<dbReference type="PANTHER" id="PTHR42801:SF4">
    <property type="entry name" value="AHPC_TSA FAMILY PROTEIN"/>
    <property type="match status" value="1"/>
</dbReference>
<dbReference type="Pfam" id="PF00578">
    <property type="entry name" value="AhpC-TSA"/>
    <property type="match status" value="1"/>
</dbReference>
<dbReference type="PROSITE" id="PS51352">
    <property type="entry name" value="THIOREDOXIN_2"/>
    <property type="match status" value="1"/>
</dbReference>
<dbReference type="InterPro" id="IPR000866">
    <property type="entry name" value="AhpC/TSA"/>
</dbReference>
<dbReference type="InterPro" id="IPR036249">
    <property type="entry name" value="Thioredoxin-like_sf"/>
</dbReference>
<evidence type="ECO:0000256" key="11">
    <source>
        <dbReference type="PIRSR" id="PIRSR000239-1"/>
    </source>
</evidence>
<evidence type="ECO:0000256" key="2">
    <source>
        <dbReference type="ARBA" id="ARBA00013017"/>
    </source>
</evidence>
<evidence type="ECO:0000256" key="9">
    <source>
        <dbReference type="ARBA" id="ARBA00038489"/>
    </source>
</evidence>
<organism evidence="13">
    <name type="scientific">uncultured Poseidoniia archaeon</name>
    <dbReference type="NCBI Taxonomy" id="1697135"/>
    <lineage>
        <taxon>Archaea</taxon>
        <taxon>Methanobacteriati</taxon>
        <taxon>Thermoplasmatota</taxon>
        <taxon>Candidatus Poseidoniia</taxon>
        <taxon>environmental samples</taxon>
    </lineage>
</organism>
<proteinExistence type="inferred from homology"/>
<dbReference type="AlphaFoldDB" id="A0A1B1TG44"/>
<evidence type="ECO:0000256" key="7">
    <source>
        <dbReference type="ARBA" id="ARBA00023284"/>
    </source>
</evidence>
<evidence type="ECO:0000256" key="3">
    <source>
        <dbReference type="ARBA" id="ARBA00022559"/>
    </source>
</evidence>
<feature type="active site" description="Cysteine sulfenic acid (-SOH) intermediate; for peroxidase activity" evidence="11">
    <location>
        <position position="45"/>
    </location>
</feature>
<dbReference type="GO" id="GO:0045454">
    <property type="term" value="P:cell redox homeostasis"/>
    <property type="evidence" value="ECO:0007669"/>
    <property type="project" value="TreeGrafter"/>
</dbReference>
<evidence type="ECO:0000256" key="1">
    <source>
        <dbReference type="ARBA" id="ARBA00011245"/>
    </source>
</evidence>
<accession>A0A1B1TG44</accession>
<dbReference type="PIRSF" id="PIRSF000239">
    <property type="entry name" value="AHPC"/>
    <property type="match status" value="1"/>
</dbReference>